<dbReference type="Gene3D" id="2.40.50.100">
    <property type="match status" value="1"/>
</dbReference>
<organism evidence="8 9">
    <name type="scientific">Raoultella planticola</name>
    <name type="common">Klebsiella planticola</name>
    <dbReference type="NCBI Taxonomy" id="575"/>
    <lineage>
        <taxon>Bacteria</taxon>
        <taxon>Pseudomonadati</taxon>
        <taxon>Pseudomonadota</taxon>
        <taxon>Gammaproteobacteria</taxon>
        <taxon>Enterobacterales</taxon>
        <taxon>Enterobacteriaceae</taxon>
        <taxon>Klebsiella/Raoultella group</taxon>
        <taxon>Raoultella</taxon>
    </lineage>
</organism>
<evidence type="ECO:0000259" key="5">
    <source>
        <dbReference type="Pfam" id="PF25917"/>
    </source>
</evidence>
<dbReference type="Pfam" id="PF25876">
    <property type="entry name" value="HH_MFP_RND"/>
    <property type="match status" value="1"/>
</dbReference>
<dbReference type="SUPFAM" id="SSF111369">
    <property type="entry name" value="HlyD-like secretion proteins"/>
    <property type="match status" value="1"/>
</dbReference>
<dbReference type="EMBL" id="JAXUDK010000009">
    <property type="protein sequence ID" value="MDZ7466830.1"/>
    <property type="molecule type" value="Genomic_DNA"/>
</dbReference>
<sequence length="378" mass="40762">MMLKHKTKIRSSSLLLLMILLTACDSATNTAEQTQEMPASVTVHTLTAGTVVYEQTFPGRVAPYRIAQIRPQVSGIVTEMKFNQGSELKPGQALFQIDPAPFKADVNSAAASLKKAQAGYRQLQAKVNRLSSLIRTGAISQQDYEDAVSAADQSKATVAEARATLERRKLDLAYATVKTPIGGRVDQNFITEGALVSAGDTQALATVQQIDKVYVDVRQPAAQQNFLASGYDYQSGVENKVQATILSANGKPFSNKAEILFTGVSVDAGTGDVVMRLLVDNPQRILLPGMYIQAKITHVLTNDGVTVPREAVVHENDKAKVWLNQEGKAKAVTVELGGSIGADYYVRQGLKTGDRLIIQGMNRLQDGMALQLAQGAEQ</sequence>
<dbReference type="InterPro" id="IPR058637">
    <property type="entry name" value="YknX-like_C"/>
</dbReference>
<dbReference type="Pfam" id="PF25917">
    <property type="entry name" value="BSH_RND"/>
    <property type="match status" value="1"/>
</dbReference>
<evidence type="ECO:0000256" key="2">
    <source>
        <dbReference type="ARBA" id="ARBA00009477"/>
    </source>
</evidence>
<evidence type="ECO:0000259" key="7">
    <source>
        <dbReference type="Pfam" id="PF25989"/>
    </source>
</evidence>
<evidence type="ECO:0000313" key="9">
    <source>
        <dbReference type="Proteomes" id="UP001293169"/>
    </source>
</evidence>
<feature type="domain" description="YknX-like C-terminal permuted SH3-like" evidence="7">
    <location>
        <begin position="305"/>
        <end position="370"/>
    </location>
</feature>
<reference evidence="8 9" key="1">
    <citation type="submission" date="2023-12" db="EMBL/GenBank/DDBJ databases">
        <title>N/s.</title>
        <authorList>
            <person name="Dale J."/>
        </authorList>
    </citation>
    <scope>NUCLEOTIDE SEQUENCE [LARGE SCALE GENOMIC DNA]</scope>
    <source>
        <strain evidence="8 9">2023EL-01226</strain>
    </source>
</reference>
<dbReference type="InterPro" id="IPR058626">
    <property type="entry name" value="MdtA-like_b-barrel"/>
</dbReference>
<keyword evidence="9" id="KW-1185">Reference proteome</keyword>
<feature type="domain" description="Multidrug resistance protein MdtA-like alpha-helical hairpin" evidence="4">
    <location>
        <begin position="106"/>
        <end position="175"/>
    </location>
</feature>
<dbReference type="Pfam" id="PF25944">
    <property type="entry name" value="Beta-barrel_RND"/>
    <property type="match status" value="1"/>
</dbReference>
<protein>
    <submittedName>
        <fullName evidence="8">Efflux RND transporter periplasmic adaptor subunit</fullName>
    </submittedName>
</protein>
<accession>A0ABU5M3P5</accession>
<evidence type="ECO:0000259" key="4">
    <source>
        <dbReference type="Pfam" id="PF25876"/>
    </source>
</evidence>
<dbReference type="Proteomes" id="UP001293169">
    <property type="component" value="Unassembled WGS sequence"/>
</dbReference>
<keyword evidence="3" id="KW-0732">Signal</keyword>
<gene>
    <name evidence="8" type="ORF">U5E74_14365</name>
</gene>
<evidence type="ECO:0000256" key="1">
    <source>
        <dbReference type="ARBA" id="ARBA00004519"/>
    </source>
</evidence>
<feature type="chain" id="PRO_5045175807" evidence="3">
    <location>
        <begin position="28"/>
        <end position="378"/>
    </location>
</feature>
<comment type="caution">
    <text evidence="8">The sequence shown here is derived from an EMBL/GenBank/DDBJ whole genome shotgun (WGS) entry which is preliminary data.</text>
</comment>
<feature type="domain" description="Multidrug resistance protein MdtA-like barrel-sandwich hybrid" evidence="5">
    <location>
        <begin position="65"/>
        <end position="208"/>
    </location>
</feature>
<dbReference type="PANTHER" id="PTHR30158">
    <property type="entry name" value="ACRA/E-RELATED COMPONENT OF DRUG EFFLUX TRANSPORTER"/>
    <property type="match status" value="1"/>
</dbReference>
<name>A0ABU5M3P5_RAOPL</name>
<dbReference type="InterPro" id="IPR058625">
    <property type="entry name" value="MdtA-like_BSH"/>
</dbReference>
<dbReference type="Pfam" id="PF25989">
    <property type="entry name" value="YknX_C"/>
    <property type="match status" value="1"/>
</dbReference>
<comment type="similarity">
    <text evidence="2">Belongs to the membrane fusion protein (MFP) (TC 8.A.1) family.</text>
</comment>
<proteinExistence type="inferred from homology"/>
<dbReference type="InterPro" id="IPR058624">
    <property type="entry name" value="MdtA-like_HH"/>
</dbReference>
<evidence type="ECO:0000259" key="6">
    <source>
        <dbReference type="Pfam" id="PF25944"/>
    </source>
</evidence>
<dbReference type="Gene3D" id="1.10.287.470">
    <property type="entry name" value="Helix hairpin bin"/>
    <property type="match status" value="1"/>
</dbReference>
<dbReference type="NCBIfam" id="TIGR01730">
    <property type="entry name" value="RND_mfp"/>
    <property type="match status" value="1"/>
</dbReference>
<feature type="domain" description="Multidrug resistance protein MdtA-like beta-barrel" evidence="6">
    <location>
        <begin position="213"/>
        <end position="297"/>
    </location>
</feature>
<dbReference type="InterPro" id="IPR006143">
    <property type="entry name" value="RND_pump_MFP"/>
</dbReference>
<dbReference type="Gene3D" id="2.40.30.170">
    <property type="match status" value="1"/>
</dbReference>
<feature type="signal peptide" evidence="3">
    <location>
        <begin position="1"/>
        <end position="27"/>
    </location>
</feature>
<dbReference type="Gene3D" id="2.40.420.20">
    <property type="match status" value="1"/>
</dbReference>
<dbReference type="PANTHER" id="PTHR30158:SF24">
    <property type="entry name" value="HLYD FAMILY SECRETION PROTEIN"/>
    <property type="match status" value="1"/>
</dbReference>
<evidence type="ECO:0000256" key="3">
    <source>
        <dbReference type="SAM" id="SignalP"/>
    </source>
</evidence>
<dbReference type="PROSITE" id="PS51257">
    <property type="entry name" value="PROKAR_LIPOPROTEIN"/>
    <property type="match status" value="1"/>
</dbReference>
<dbReference type="RefSeq" id="WP_047724704.1">
    <property type="nucleotide sequence ID" value="NZ_CP040183.1"/>
</dbReference>
<comment type="subcellular location">
    <subcellularLocation>
        <location evidence="1">Cell inner membrane</location>
        <topology evidence="1">Lipid-anchor</topology>
    </subcellularLocation>
</comment>
<evidence type="ECO:0000313" key="8">
    <source>
        <dbReference type="EMBL" id="MDZ7466830.1"/>
    </source>
</evidence>